<proteinExistence type="predicted"/>
<dbReference type="InterPro" id="IPR052895">
    <property type="entry name" value="HetReg/Transcr_Mod"/>
</dbReference>
<organism evidence="2 3">
    <name type="scientific">Venturia nashicola</name>
    <dbReference type="NCBI Taxonomy" id="86259"/>
    <lineage>
        <taxon>Eukaryota</taxon>
        <taxon>Fungi</taxon>
        <taxon>Dikarya</taxon>
        <taxon>Ascomycota</taxon>
        <taxon>Pezizomycotina</taxon>
        <taxon>Dothideomycetes</taxon>
        <taxon>Pleosporomycetidae</taxon>
        <taxon>Venturiales</taxon>
        <taxon>Venturiaceae</taxon>
        <taxon>Venturia</taxon>
    </lineage>
</organism>
<dbReference type="Proteomes" id="UP000298493">
    <property type="component" value="Unassembled WGS sequence"/>
</dbReference>
<evidence type="ECO:0000313" key="3">
    <source>
        <dbReference type="Proteomes" id="UP000298493"/>
    </source>
</evidence>
<accession>A0A4Z1NT12</accession>
<reference evidence="2 3" key="1">
    <citation type="submission" date="2019-04" db="EMBL/GenBank/DDBJ databases">
        <title>High contiguity whole genome sequence and gene annotation resource for two Venturia nashicola isolates.</title>
        <authorList>
            <person name="Prokchorchik M."/>
            <person name="Won K."/>
            <person name="Lee Y."/>
            <person name="Choi E.D."/>
            <person name="Segonzac C."/>
            <person name="Sohn K.H."/>
        </authorList>
    </citation>
    <scope>NUCLEOTIDE SEQUENCE [LARGE SCALE GENOMIC DNA]</scope>
    <source>
        <strain evidence="2 3">PRI2</strain>
    </source>
</reference>
<dbReference type="EMBL" id="SNSC02000013">
    <property type="protein sequence ID" value="TID18906.1"/>
    <property type="molecule type" value="Genomic_DNA"/>
</dbReference>
<keyword evidence="3" id="KW-1185">Reference proteome</keyword>
<comment type="caution">
    <text evidence="2">The sequence shown here is derived from an EMBL/GenBank/DDBJ whole genome shotgun (WGS) entry which is preliminary data.</text>
</comment>
<dbReference type="PANTHER" id="PTHR24148:SF64">
    <property type="entry name" value="HETEROKARYON INCOMPATIBILITY DOMAIN-CONTAINING PROTEIN"/>
    <property type="match status" value="1"/>
</dbReference>
<sequence>MAKHTRDRSLISRAVHRVLKNKHYHLVAQEDPHEALLVQRHQYEPLPPGEEYTRVVVLQPAEDLDDELVCQIKSVKYQELGVHFEAISYAHDHSIFPETLVCVNGRFHSNITISPNLSNALRHLRLPNATRTLWVDAICINQEDAQEKSSQINQIGAIFAAAQRVSVWLGLPDEETADAFDFCHVLADFAISCGLSKEHEFNIKYTDWLSPGPKRARTSLACDSVYQQRGLAFKRFLERPWFHCRWVIQEMFFGRAVWVHCGASMIVADTLALAIVTSHVIKAERARLFKTTDVFWCDNIDKNTLGLAHELVRAESGSTSGIQRHKKQSKRKQYPILHLLAENEDARCADPRDVIGSQLGMSTMSSFYIDYSASVGGTYIDFACACIHSPHPKQSPYKIIHHAVRWKEDSSIPDTRDHEQELNLPSWVPDWRRKKPGLLFTSHPSVFRAATHLDARFSVSRDKRRIIAAGVRVGAIAKESWSATQSLQAQWVGEKYTDNCARYQLLGLKRIFENILAINGGGILASTLIAGGRPSEIRQALSPHLACTTLEDIFDSLIAHLQLDDNVKNWSESEQDYFRCFQIVMEQRTLFVVGDGRGTWIGIGPQGLRGGDMLVVLMGAETPFLVRPVRFGSEVLYEVVGECYVHGLMKGEVSDLMLCEEKFVIV</sequence>
<dbReference type="AlphaFoldDB" id="A0A4Z1NT12"/>
<protein>
    <submittedName>
        <fullName evidence="2">HET-domain-containing protein</fullName>
    </submittedName>
</protein>
<dbReference type="Pfam" id="PF06985">
    <property type="entry name" value="HET"/>
    <property type="match status" value="1"/>
</dbReference>
<gene>
    <name evidence="2" type="ORF">E6O75_ATG06027</name>
</gene>
<name>A0A4Z1NT12_9PEZI</name>
<evidence type="ECO:0000259" key="1">
    <source>
        <dbReference type="Pfam" id="PF06985"/>
    </source>
</evidence>
<evidence type="ECO:0000313" key="2">
    <source>
        <dbReference type="EMBL" id="TID18906.1"/>
    </source>
</evidence>
<feature type="domain" description="Heterokaryon incompatibility" evidence="1">
    <location>
        <begin position="84"/>
        <end position="250"/>
    </location>
</feature>
<dbReference type="InterPro" id="IPR010730">
    <property type="entry name" value="HET"/>
</dbReference>
<dbReference type="Pfam" id="PF26639">
    <property type="entry name" value="Het-6_barrel"/>
    <property type="match status" value="1"/>
</dbReference>
<dbReference type="PANTHER" id="PTHR24148">
    <property type="entry name" value="ANKYRIN REPEAT DOMAIN-CONTAINING PROTEIN 39 HOMOLOG-RELATED"/>
    <property type="match status" value="1"/>
</dbReference>